<reference evidence="7 8" key="1">
    <citation type="journal article" date="2015" name="Genome Announc.">
        <title>Draft Genome Sequence of the Thermophile Thermus filiformis ATCC 43280, Producer of Carotenoid-(Di)glucoside-Branched Fatty Acid (Di)esters and Source of Hyperthermostable Enzymes of Biotechnological Interest.</title>
        <authorList>
            <person name="Mandelli F."/>
            <person name="Oliveira Ramires B."/>
            <person name="Couger M.B."/>
            <person name="Paixao D.A."/>
            <person name="Camilo C.M."/>
            <person name="Polikarpov I."/>
            <person name="Prade R."/>
            <person name="Riano-Pachon D.M."/>
            <person name="Squina F.M."/>
        </authorList>
    </citation>
    <scope>NUCLEOTIDE SEQUENCE [LARGE SCALE GENOMIC DNA]</scope>
    <source>
        <strain evidence="7 8">ATCC 43280</strain>
    </source>
</reference>
<dbReference type="Gene3D" id="3.90.1150.10">
    <property type="entry name" value="Aspartate Aminotransferase, domain 1"/>
    <property type="match status" value="1"/>
</dbReference>
<evidence type="ECO:0000256" key="3">
    <source>
        <dbReference type="ARBA" id="ARBA00022576"/>
    </source>
</evidence>
<evidence type="ECO:0000256" key="1">
    <source>
        <dbReference type="ARBA" id="ARBA00001933"/>
    </source>
</evidence>
<dbReference type="InterPro" id="IPR015421">
    <property type="entry name" value="PyrdxlP-dep_Trfase_major"/>
</dbReference>
<keyword evidence="5 6" id="KW-0663">Pyridoxal phosphate</keyword>
<evidence type="ECO:0000256" key="2">
    <source>
        <dbReference type="ARBA" id="ARBA00008954"/>
    </source>
</evidence>
<gene>
    <name evidence="7" type="ORF">THFILI_01690</name>
</gene>
<evidence type="ECO:0000256" key="4">
    <source>
        <dbReference type="ARBA" id="ARBA00022679"/>
    </source>
</evidence>
<accession>A0A0A2WQR3</accession>
<organism evidence="7 8">
    <name type="scientific">Thermus filiformis</name>
    <dbReference type="NCBI Taxonomy" id="276"/>
    <lineage>
        <taxon>Bacteria</taxon>
        <taxon>Thermotogati</taxon>
        <taxon>Deinococcota</taxon>
        <taxon>Deinococci</taxon>
        <taxon>Thermales</taxon>
        <taxon>Thermaceae</taxon>
        <taxon>Thermus</taxon>
    </lineage>
</organism>
<proteinExistence type="inferred from homology"/>
<name>A0A0A2WQR3_THEFI</name>
<dbReference type="AlphaFoldDB" id="A0A0A2WQR3"/>
<dbReference type="InterPro" id="IPR004632">
    <property type="entry name" value="4NH2But_aminotransferase_bac"/>
</dbReference>
<dbReference type="InterPro" id="IPR015424">
    <property type="entry name" value="PyrdxlP-dep_Trfase"/>
</dbReference>
<dbReference type="SUPFAM" id="SSF53383">
    <property type="entry name" value="PLP-dependent transferases"/>
    <property type="match status" value="1"/>
</dbReference>
<dbReference type="STRING" id="276.THFILI_01690"/>
<dbReference type="EMBL" id="JPSL02000036">
    <property type="protein sequence ID" value="KGQ21092.2"/>
    <property type="molecule type" value="Genomic_DNA"/>
</dbReference>
<dbReference type="PANTHER" id="PTHR11986">
    <property type="entry name" value="AMINOTRANSFERASE CLASS III"/>
    <property type="match status" value="1"/>
</dbReference>
<keyword evidence="8" id="KW-1185">Reference proteome</keyword>
<dbReference type="PANTHER" id="PTHR11986:SF79">
    <property type="entry name" value="ACETYLORNITHINE AMINOTRANSFERASE, MITOCHONDRIAL"/>
    <property type="match status" value="1"/>
</dbReference>
<dbReference type="RefSeq" id="WP_038066971.1">
    <property type="nucleotide sequence ID" value="NZ_JPSL02000036.1"/>
</dbReference>
<dbReference type="GO" id="GO:0042802">
    <property type="term" value="F:identical protein binding"/>
    <property type="evidence" value="ECO:0007669"/>
    <property type="project" value="TreeGrafter"/>
</dbReference>
<protein>
    <submittedName>
        <fullName evidence="7">4-aminobutyrate aminotransferase</fullName>
        <ecNumber evidence="7">2.6.1.19</ecNumber>
    </submittedName>
</protein>
<evidence type="ECO:0000256" key="6">
    <source>
        <dbReference type="RuleBase" id="RU003560"/>
    </source>
</evidence>
<dbReference type="Proteomes" id="UP000030364">
    <property type="component" value="Unassembled WGS sequence"/>
</dbReference>
<dbReference type="EC" id="2.6.1.19" evidence="7"/>
<evidence type="ECO:0000313" key="7">
    <source>
        <dbReference type="EMBL" id="KGQ21092.2"/>
    </source>
</evidence>
<dbReference type="Pfam" id="PF00202">
    <property type="entry name" value="Aminotran_3"/>
    <property type="match status" value="1"/>
</dbReference>
<comment type="caution">
    <text evidence="7">The sequence shown here is derived from an EMBL/GenBank/DDBJ whole genome shotgun (WGS) entry which is preliminary data.</text>
</comment>
<dbReference type="OrthoDB" id="29163at2"/>
<dbReference type="NCBIfam" id="TIGR00700">
    <property type="entry name" value="GABAtrnsam"/>
    <property type="match status" value="1"/>
</dbReference>
<dbReference type="InterPro" id="IPR015422">
    <property type="entry name" value="PyrdxlP-dep_Trfase_small"/>
</dbReference>
<comment type="similarity">
    <text evidence="2 6">Belongs to the class-III pyridoxal-phosphate-dependent aminotransferase family.</text>
</comment>
<dbReference type="GO" id="GO:0030170">
    <property type="term" value="F:pyridoxal phosphate binding"/>
    <property type="evidence" value="ECO:0007669"/>
    <property type="project" value="InterPro"/>
</dbReference>
<dbReference type="InterPro" id="IPR049704">
    <property type="entry name" value="Aminotrans_3_PPA_site"/>
</dbReference>
<keyword evidence="4 7" id="KW-0808">Transferase</keyword>
<dbReference type="FunFam" id="3.40.640.10:FF:000013">
    <property type="entry name" value="4-aminobutyrate aminotransferase"/>
    <property type="match status" value="1"/>
</dbReference>
<dbReference type="Gene3D" id="3.40.640.10">
    <property type="entry name" value="Type I PLP-dependent aspartate aminotransferase-like (Major domain)"/>
    <property type="match status" value="1"/>
</dbReference>
<evidence type="ECO:0000313" key="8">
    <source>
        <dbReference type="Proteomes" id="UP000030364"/>
    </source>
</evidence>
<dbReference type="GO" id="GO:0034386">
    <property type="term" value="F:4-aminobutyrate:2-oxoglutarate transaminase activity"/>
    <property type="evidence" value="ECO:0007669"/>
    <property type="project" value="UniProtKB-EC"/>
</dbReference>
<evidence type="ECO:0000256" key="5">
    <source>
        <dbReference type="ARBA" id="ARBA00022898"/>
    </source>
</evidence>
<comment type="cofactor">
    <cofactor evidence="1">
        <name>pyridoxal 5'-phosphate</name>
        <dbReference type="ChEBI" id="CHEBI:597326"/>
    </cofactor>
</comment>
<sequence>MALVESRNQALWQLRERYVPRGVAQAHPVFAARAEGVRVWDVDGREYLDFAGGIGVMNVGHGHPRVLQAVRAQLERFTHVCFQVTPYEAYVRLAERIAHLAPGDFPKKTLFLTTGAEAVENAVKIARAYTGRPAVVALTHAFHGRTLLGMALTGKAAYYKQNFGPFAPEVYHAPVPYPYRGVSVEAALEGLEEVFRTQVDPEQVAALILEPVLGEGGFIPLPKAYLEAVRELTHRHGILLVADEIQSGFGRTGRMWAIEHSGVVPDLLTFAKSVAAGLPLSGVVGRAEVMDAPRPGGLGGTYAGNPLACAAGLAVLDVFQEEGLLERARLLGELLWDGLLRLQARYPQVGEVRGLGPMVALELVKDPGTKEPASELATRVLSEARERGLLLLKAGMYGNVVRLLVPLVAGREEVEEGLRRLEEALEAALAGGEGA</sequence>
<keyword evidence="3 7" id="KW-0032">Aminotransferase</keyword>
<dbReference type="InterPro" id="IPR050103">
    <property type="entry name" value="Class-III_PLP-dep_AT"/>
</dbReference>
<dbReference type="PIRSF" id="PIRSF000521">
    <property type="entry name" value="Transaminase_4ab_Lys_Orn"/>
    <property type="match status" value="1"/>
</dbReference>
<dbReference type="CDD" id="cd00610">
    <property type="entry name" value="OAT_like"/>
    <property type="match status" value="1"/>
</dbReference>
<dbReference type="PROSITE" id="PS00600">
    <property type="entry name" value="AA_TRANSFER_CLASS_3"/>
    <property type="match status" value="1"/>
</dbReference>
<dbReference type="InterPro" id="IPR005814">
    <property type="entry name" value="Aminotrans_3"/>
</dbReference>
<dbReference type="GO" id="GO:0009448">
    <property type="term" value="P:gamma-aminobutyric acid metabolic process"/>
    <property type="evidence" value="ECO:0007669"/>
    <property type="project" value="InterPro"/>
</dbReference>